<accession>A0A0C2XV09</accession>
<evidence type="ECO:0008006" key="4">
    <source>
        <dbReference type="Google" id="ProtNLM"/>
    </source>
</evidence>
<evidence type="ECO:0000313" key="2">
    <source>
        <dbReference type="EMBL" id="KIM32722.1"/>
    </source>
</evidence>
<feature type="compositionally biased region" description="Low complexity" evidence="1">
    <location>
        <begin position="874"/>
        <end position="886"/>
    </location>
</feature>
<evidence type="ECO:0000313" key="3">
    <source>
        <dbReference type="Proteomes" id="UP000054097"/>
    </source>
</evidence>
<dbReference type="EMBL" id="KN824279">
    <property type="protein sequence ID" value="KIM32722.1"/>
    <property type="molecule type" value="Genomic_DNA"/>
</dbReference>
<keyword evidence="3" id="KW-1185">Reference proteome</keyword>
<dbReference type="CDD" id="cd11576">
    <property type="entry name" value="GH99_GH71_like_2"/>
    <property type="match status" value="1"/>
</dbReference>
<gene>
    <name evidence="2" type="ORF">M408DRAFT_62262</name>
</gene>
<evidence type="ECO:0000256" key="1">
    <source>
        <dbReference type="SAM" id="MobiDB-lite"/>
    </source>
</evidence>
<feature type="compositionally biased region" description="Low complexity" evidence="1">
    <location>
        <begin position="638"/>
        <end position="663"/>
    </location>
</feature>
<sequence length="996" mass="104857">MHKNRADPNTIQNKVIVGYQGWFTCAGDGPPVHQGHHGWLHWFDKPLTDGGRPNFDLFPDVIEYSNEELYPVPGLALNNQPAKLFSSRNPKTVQRHFNWMAQHGIDGAFLQRFATQCEADGNSYGATADLMRLRDEVLDRVREAAEKDNRIWAIMYDVSGVPADRIEHVLRVDWEHLMRDKRILESPYYLKERGMPVVAIWGLGFVEARHDPATVARIARNFKSVTPGGAYLWAGVPSQWRTLSGDMDPNPVFLDVFKNEFDALSPWTIGRYSKLEEIDNFCEARMKDDFKELKDLPRRVDYFPTIWPGGSSHNLSNGQRAINDAPRQGGKFFWRQLWNIKHLGARTAYIAMFDEYDEGTAVLPAIPLKRSLPTCTDPNRKFPFIALDADGVDNLHPDWYLRICGFAGEAMRDSRRVYEELPKKELDDYWASRPKYEDPMGAGGSGSGSGGGGGYAATASASVSGPTASGSNAQTPTNEAASTSAAPKPPVRKETGAWGAFGDDMGDDGPPPYTLEAEEPEEPTAASPAAAAPSTPAAAAVSPSNAQPAGSNASSNIQVSLPGPGVHRASSYAGSSNSASYNQNQGATGLGRATSYSPGGASASAASTRPTFAPPSMPPPGRTSSPLQPPVRPPVHPSSPLANSGSIGHSPASSISSLPYLPYNGRRPSMGTTPPVTSPNTGYFGGSISPAGYGTPPTAQNMPLPVNASPSHNSAPLAPGGFTVNINSPNTGIQPDAYQGSTSQPVQSPATGGTSYNPATMSWNPAASQAGGTPYNPAAMSWSPGNPQPTAPTSGATGYYAAGTHATYGAGNATGAQSSGVASNPVWSTSAQATPGWNNTPSAYPGSTGPSAPNPTPGFAPPMHAPPSMPPPGSSSYPGGPTGTASFPPQDWNSPYSASSSGSGPSTPFAGSSQPGPYNNNNNNAPALPPRPGQPGQPGGFVAPAQNTFLGGFVKQASGMVDRYAGENTRIQLEKGVISVAETGSSLLGKLTKKPK</sequence>
<name>A0A0C2XV09_SERVB</name>
<feature type="compositionally biased region" description="Low complexity" evidence="1">
    <location>
        <begin position="523"/>
        <end position="549"/>
    </location>
</feature>
<feature type="compositionally biased region" description="Pro residues" evidence="1">
    <location>
        <begin position="612"/>
        <end position="637"/>
    </location>
</feature>
<dbReference type="AlphaFoldDB" id="A0A0C2XV09"/>
<feature type="compositionally biased region" description="Polar residues" evidence="1">
    <location>
        <begin position="466"/>
        <end position="485"/>
    </location>
</feature>
<dbReference type="Gene3D" id="3.20.20.80">
    <property type="entry name" value="Glycosidases"/>
    <property type="match status" value="1"/>
</dbReference>
<feature type="compositionally biased region" description="Gly residues" evidence="1">
    <location>
        <begin position="441"/>
        <end position="455"/>
    </location>
</feature>
<dbReference type="Proteomes" id="UP000054097">
    <property type="component" value="Unassembled WGS sequence"/>
</dbReference>
<dbReference type="STRING" id="933852.A0A0C2XV09"/>
<feature type="compositionally biased region" description="Polar residues" evidence="1">
    <location>
        <begin position="670"/>
        <end position="681"/>
    </location>
</feature>
<proteinExistence type="predicted"/>
<protein>
    <recommendedName>
        <fullName evidence="4">Xylosidase/arabinosidase</fullName>
    </recommendedName>
</protein>
<reference evidence="3" key="2">
    <citation type="submission" date="2015-01" db="EMBL/GenBank/DDBJ databases">
        <title>Evolutionary Origins and Diversification of the Mycorrhizal Mutualists.</title>
        <authorList>
            <consortium name="DOE Joint Genome Institute"/>
            <consortium name="Mycorrhizal Genomics Consortium"/>
            <person name="Kohler A."/>
            <person name="Kuo A."/>
            <person name="Nagy L.G."/>
            <person name="Floudas D."/>
            <person name="Copeland A."/>
            <person name="Barry K.W."/>
            <person name="Cichocki N."/>
            <person name="Veneault-Fourrey C."/>
            <person name="LaButti K."/>
            <person name="Lindquist E.A."/>
            <person name="Lipzen A."/>
            <person name="Lundell T."/>
            <person name="Morin E."/>
            <person name="Murat C."/>
            <person name="Riley R."/>
            <person name="Ohm R."/>
            <person name="Sun H."/>
            <person name="Tunlid A."/>
            <person name="Henrissat B."/>
            <person name="Grigoriev I.V."/>
            <person name="Hibbett D.S."/>
            <person name="Martin F."/>
        </authorList>
    </citation>
    <scope>NUCLEOTIDE SEQUENCE [LARGE SCALE GENOMIC DNA]</scope>
    <source>
        <strain evidence="3">MAFF 305830</strain>
    </source>
</reference>
<feature type="compositionally biased region" description="Pro residues" evidence="1">
    <location>
        <begin position="852"/>
        <end position="873"/>
    </location>
</feature>
<organism evidence="2 3">
    <name type="scientific">Serendipita vermifera MAFF 305830</name>
    <dbReference type="NCBI Taxonomy" id="933852"/>
    <lineage>
        <taxon>Eukaryota</taxon>
        <taxon>Fungi</taxon>
        <taxon>Dikarya</taxon>
        <taxon>Basidiomycota</taxon>
        <taxon>Agaricomycotina</taxon>
        <taxon>Agaricomycetes</taxon>
        <taxon>Sebacinales</taxon>
        <taxon>Serendipitaceae</taxon>
        <taxon>Serendipita</taxon>
    </lineage>
</organism>
<feature type="compositionally biased region" description="Low complexity" evidence="1">
    <location>
        <begin position="569"/>
        <end position="611"/>
    </location>
</feature>
<feature type="compositionally biased region" description="Polar residues" evidence="1">
    <location>
        <begin position="550"/>
        <end position="559"/>
    </location>
</feature>
<feature type="compositionally biased region" description="Polar residues" evidence="1">
    <location>
        <begin position="817"/>
        <end position="842"/>
    </location>
</feature>
<feature type="compositionally biased region" description="Polar residues" evidence="1">
    <location>
        <begin position="724"/>
        <end position="771"/>
    </location>
</feature>
<feature type="compositionally biased region" description="Low complexity" evidence="1">
    <location>
        <begin position="456"/>
        <end position="465"/>
    </location>
</feature>
<feature type="compositionally biased region" description="Low complexity" evidence="1">
    <location>
        <begin position="894"/>
        <end position="926"/>
    </location>
</feature>
<reference evidence="2 3" key="1">
    <citation type="submission" date="2014-04" db="EMBL/GenBank/DDBJ databases">
        <authorList>
            <consortium name="DOE Joint Genome Institute"/>
            <person name="Kuo A."/>
            <person name="Zuccaro A."/>
            <person name="Kohler A."/>
            <person name="Nagy L.G."/>
            <person name="Floudas D."/>
            <person name="Copeland A."/>
            <person name="Barry K.W."/>
            <person name="Cichocki N."/>
            <person name="Veneault-Fourrey C."/>
            <person name="LaButti K."/>
            <person name="Lindquist E.A."/>
            <person name="Lipzen A."/>
            <person name="Lundell T."/>
            <person name="Morin E."/>
            <person name="Murat C."/>
            <person name="Sun H."/>
            <person name="Tunlid A."/>
            <person name="Henrissat B."/>
            <person name="Grigoriev I.V."/>
            <person name="Hibbett D.S."/>
            <person name="Martin F."/>
            <person name="Nordberg H.P."/>
            <person name="Cantor M.N."/>
            <person name="Hua S.X."/>
        </authorList>
    </citation>
    <scope>NUCLEOTIDE SEQUENCE [LARGE SCALE GENOMIC DNA]</scope>
    <source>
        <strain evidence="2 3">MAFF 305830</strain>
    </source>
</reference>
<dbReference type="HOGENOM" id="CLU_013292_0_0_1"/>
<dbReference type="OrthoDB" id="2589715at2759"/>
<feature type="compositionally biased region" description="Low complexity" evidence="1">
    <location>
        <begin position="791"/>
        <end position="816"/>
    </location>
</feature>
<feature type="region of interest" description="Disordered" evidence="1">
    <location>
        <begin position="440"/>
        <end position="944"/>
    </location>
</feature>